<reference evidence="1 2" key="1">
    <citation type="journal article" date="2015" name="Genome Announc.">
        <title>Expanding the biotechnology potential of lactobacilli through comparative genomics of 213 strains and associated genera.</title>
        <authorList>
            <person name="Sun Z."/>
            <person name="Harris H.M."/>
            <person name="McCann A."/>
            <person name="Guo C."/>
            <person name="Argimon S."/>
            <person name="Zhang W."/>
            <person name="Yang X."/>
            <person name="Jeffery I.B."/>
            <person name="Cooney J.C."/>
            <person name="Kagawa T.F."/>
            <person name="Liu W."/>
            <person name="Song Y."/>
            <person name="Salvetti E."/>
            <person name="Wrobel A."/>
            <person name="Rasinkangas P."/>
            <person name="Parkhill J."/>
            <person name="Rea M.C."/>
            <person name="O'Sullivan O."/>
            <person name="Ritari J."/>
            <person name="Douillard F.P."/>
            <person name="Paul Ross R."/>
            <person name="Yang R."/>
            <person name="Briner A.E."/>
            <person name="Felis G.E."/>
            <person name="de Vos W.M."/>
            <person name="Barrangou R."/>
            <person name="Klaenhammer T.R."/>
            <person name="Caufield P.W."/>
            <person name="Cui Y."/>
            <person name="Zhang H."/>
            <person name="O'Toole P.W."/>
        </authorList>
    </citation>
    <scope>NUCLEOTIDE SEQUENCE [LARGE SCALE GENOMIC DNA]</scope>
    <source>
        <strain evidence="1 2">DSM 19971</strain>
    </source>
</reference>
<proteinExistence type="predicted"/>
<name>A0A0R1Q3U3_9LACO</name>
<dbReference type="EMBL" id="AZEG01000032">
    <property type="protein sequence ID" value="KRL35336.1"/>
    <property type="molecule type" value="Genomic_DNA"/>
</dbReference>
<dbReference type="PATRIC" id="fig|1423812.3.peg.1589"/>
<organism evidence="1 2">
    <name type="scientific">Liquorilactobacillus uvarum DSM 19971</name>
    <dbReference type="NCBI Taxonomy" id="1423812"/>
    <lineage>
        <taxon>Bacteria</taxon>
        <taxon>Bacillati</taxon>
        <taxon>Bacillota</taxon>
        <taxon>Bacilli</taxon>
        <taxon>Lactobacillales</taxon>
        <taxon>Lactobacillaceae</taxon>
        <taxon>Liquorilactobacillus</taxon>
    </lineage>
</organism>
<dbReference type="AlphaFoldDB" id="A0A0R1Q3U3"/>
<evidence type="ECO:0000313" key="1">
    <source>
        <dbReference type="EMBL" id="KRL35336.1"/>
    </source>
</evidence>
<keyword evidence="2" id="KW-1185">Reference proteome</keyword>
<accession>A0A0R1Q3U3</accession>
<protein>
    <submittedName>
        <fullName evidence="1">Uncharacterized protein</fullName>
    </submittedName>
</protein>
<evidence type="ECO:0000313" key="2">
    <source>
        <dbReference type="Proteomes" id="UP000051155"/>
    </source>
</evidence>
<comment type="caution">
    <text evidence="1">The sequence shown here is derived from an EMBL/GenBank/DDBJ whole genome shotgun (WGS) entry which is preliminary data.</text>
</comment>
<gene>
    <name evidence="1" type="ORF">FD20_GL001495</name>
</gene>
<dbReference type="Proteomes" id="UP000051155">
    <property type="component" value="Unassembled WGS sequence"/>
</dbReference>
<sequence length="125" mass="14913">MYPPLVEQGFHFFSKQNSKLTKADIYNFLVKNEVITPWGDPTNKALQTGWVEEFDEEQGLSFSQFLTIYPIFSKFKRSSFMNVDGFWEIKVELKEQLLRQLGQNFFDEDEEEQLQEYFSTRKNTD</sequence>